<dbReference type="GO" id="GO:0000932">
    <property type="term" value="C:P-body"/>
    <property type="evidence" value="ECO:0007669"/>
    <property type="project" value="UniProtKB-SubCell"/>
</dbReference>
<evidence type="ECO:0000256" key="3">
    <source>
        <dbReference type="SAM" id="MobiDB-lite"/>
    </source>
</evidence>
<organism evidence="4 5">
    <name type="scientific">Theileria orientalis</name>
    <dbReference type="NCBI Taxonomy" id="68886"/>
    <lineage>
        <taxon>Eukaryota</taxon>
        <taxon>Sar</taxon>
        <taxon>Alveolata</taxon>
        <taxon>Apicomplexa</taxon>
        <taxon>Aconoidasida</taxon>
        <taxon>Piroplasmida</taxon>
        <taxon>Theileriidae</taxon>
        <taxon>Theileria</taxon>
    </lineage>
</organism>
<dbReference type="AlphaFoldDB" id="A0A976MDW9"/>
<dbReference type="GO" id="GO:0033962">
    <property type="term" value="P:P-body assembly"/>
    <property type="evidence" value="ECO:0007669"/>
    <property type="project" value="TreeGrafter"/>
</dbReference>
<comment type="subcellular location">
    <subcellularLocation>
        <location evidence="1">Cytoplasm</location>
        <location evidence="1">P-body</location>
    </subcellularLocation>
</comment>
<evidence type="ECO:0000313" key="4">
    <source>
        <dbReference type="EMBL" id="UKK02615.2"/>
    </source>
</evidence>
<dbReference type="EMBL" id="CP056072">
    <property type="protein sequence ID" value="UKK02615.2"/>
    <property type="molecule type" value="Genomic_DNA"/>
</dbReference>
<proteinExistence type="predicted"/>
<feature type="compositionally biased region" description="Low complexity" evidence="3">
    <location>
        <begin position="268"/>
        <end position="289"/>
    </location>
</feature>
<protein>
    <submittedName>
        <fullName evidence="4">Uncharacterized protein</fullName>
    </submittedName>
</protein>
<dbReference type="PANTHER" id="PTHR21551:SF0">
    <property type="entry name" value="PROTEIN ASSOCIATED WITH TOPO II RELATED-1, ISOFORM A"/>
    <property type="match status" value="1"/>
</dbReference>
<dbReference type="GO" id="GO:0000290">
    <property type="term" value="P:deadenylation-dependent decapping of nuclear-transcribed mRNA"/>
    <property type="evidence" value="ECO:0007669"/>
    <property type="project" value="InterPro"/>
</dbReference>
<feature type="compositionally biased region" description="Acidic residues" evidence="3">
    <location>
        <begin position="294"/>
        <end position="304"/>
    </location>
</feature>
<dbReference type="Proteomes" id="UP000244811">
    <property type="component" value="Chromosome 4"/>
</dbReference>
<keyword evidence="2" id="KW-0963">Cytoplasm</keyword>
<dbReference type="PANTHER" id="PTHR21551">
    <property type="entry name" value="TOPOISOMERASE II-ASSOCIATED PROTEIN PAT1"/>
    <property type="match status" value="1"/>
</dbReference>
<evidence type="ECO:0000313" key="5">
    <source>
        <dbReference type="Proteomes" id="UP000244811"/>
    </source>
</evidence>
<dbReference type="GO" id="GO:0003723">
    <property type="term" value="F:RNA binding"/>
    <property type="evidence" value="ECO:0007669"/>
    <property type="project" value="TreeGrafter"/>
</dbReference>
<evidence type="ECO:0000256" key="2">
    <source>
        <dbReference type="ARBA" id="ARBA00022490"/>
    </source>
</evidence>
<dbReference type="InterPro" id="IPR039900">
    <property type="entry name" value="Pat1-like"/>
</dbReference>
<feature type="compositionally biased region" description="Basic residues" evidence="3">
    <location>
        <begin position="310"/>
        <end position="323"/>
    </location>
</feature>
<name>A0A976MDW9_THEOR</name>
<evidence type="ECO:0000256" key="1">
    <source>
        <dbReference type="ARBA" id="ARBA00004201"/>
    </source>
</evidence>
<sequence length="653" mass="75042">MNRFGARFPRRDHHFDENNVPGEILEDIECLDSAEVDNENLDILNDDTFGDFGDSHWDPTETFMEAERLRNVTKPKPRRTSTDLEKFSDFDSFLRKPEEITRQKKDFNRKKKDKKAVEPIPELFSEPEERVWEQDLKKLRDLAMFEITSNHIDLLFARKVKLCKRFRVVNRTIERHVRCVDRNDRTVELEYFMTPAEFDKILRIQLAQVSKDPKLQSYTGKWNLYHLGVKKKKQEQLDSLSEDLSSAIGDEGSTSNEFELSSHKDDCSSSASSATEDYVSSSAEDSSSATYDNAEGDGTNEELTPEQKQKIAKKEKKKKKKQKKKEEKEKKMRSNRFGRVSAASIRHGRRLIYLGGEAAGSPSTSELENMTAEMDRKVDMEKEVRSRIESCYETLYVLCDVEHEIEKCPMNHVSALDKMQRDRDDYLNELYNMLTGDPELFTGLLGLNKGRNLTTRIGRKLGLEQKLLLLCTVLGCLDQFYEICHDVDAALKNEQNLASFVELATSPHNLKSLVAFEGSALGSDTTSEGSRLHNILFKHSSYTRMFLFLVEGITLTGHMFLLKGRDGRHTALQRCSNILISAQKNYRGFEKVLTTRGGIMFTNIFFQRIRDNAGTVDQNSIDVLLHYTLEISERIESNQADWNSLASNIVKMF</sequence>
<feature type="region of interest" description="Disordered" evidence="3">
    <location>
        <begin position="248"/>
        <end position="340"/>
    </location>
</feature>
<reference evidence="4" key="1">
    <citation type="submission" date="2022-07" db="EMBL/GenBank/DDBJ databases">
        <title>Evaluation of T. orientalis genome assembly methods using nanopore sequencing and analysis of variation between genomes.</title>
        <authorList>
            <person name="Yam J."/>
            <person name="Micallef M.L."/>
            <person name="Liu M."/>
            <person name="Djordjevic S.P."/>
            <person name="Bogema D.R."/>
            <person name="Jenkins C."/>
        </authorList>
    </citation>
    <scope>NUCLEOTIDE SEQUENCE</scope>
    <source>
        <strain evidence="4">Goon Nure</strain>
    </source>
</reference>
<accession>A0A976MDW9</accession>
<gene>
    <name evidence="4" type="ORF">MACK_002709</name>
</gene>